<dbReference type="CDD" id="cd01398">
    <property type="entry name" value="RPI_A"/>
    <property type="match status" value="1"/>
</dbReference>
<dbReference type="EMBL" id="CP097762">
    <property type="protein sequence ID" value="URJ25321.1"/>
    <property type="molecule type" value="Genomic_DNA"/>
</dbReference>
<dbReference type="Gene3D" id="3.30.70.260">
    <property type="match status" value="1"/>
</dbReference>
<organism evidence="3 4">
    <name type="scientific">Candidatus Blochmannia ocreatus</name>
    <name type="common">nom. nud.</name>
    <dbReference type="NCBI Taxonomy" id="251538"/>
    <lineage>
        <taxon>Bacteria</taxon>
        <taxon>Pseudomonadati</taxon>
        <taxon>Pseudomonadota</taxon>
        <taxon>Gammaproteobacteria</taxon>
        <taxon>Enterobacterales</taxon>
        <taxon>Enterobacteriaceae</taxon>
        <taxon>ant endosymbionts</taxon>
        <taxon>Candidatus Blochmanniella</taxon>
    </lineage>
</organism>
<evidence type="ECO:0000313" key="4">
    <source>
        <dbReference type="Proteomes" id="UP001056834"/>
    </source>
</evidence>
<dbReference type="Proteomes" id="UP001056834">
    <property type="component" value="Chromosome"/>
</dbReference>
<feature type="active site" description="Proton acceptor" evidence="2">
    <location>
        <position position="104"/>
    </location>
</feature>
<evidence type="ECO:0000256" key="2">
    <source>
        <dbReference type="HAMAP-Rule" id="MF_00170"/>
    </source>
</evidence>
<dbReference type="PANTHER" id="PTHR11934:SF0">
    <property type="entry name" value="RIBOSE-5-PHOSPHATE ISOMERASE"/>
    <property type="match status" value="1"/>
</dbReference>
<evidence type="ECO:0000256" key="1">
    <source>
        <dbReference type="ARBA" id="ARBA00023235"/>
    </source>
</evidence>
<feature type="binding site" evidence="2">
    <location>
        <begin position="29"/>
        <end position="32"/>
    </location>
    <ligand>
        <name>substrate</name>
    </ligand>
</feature>
<sequence>MKIKDKLKQSVGWAALQYIKSNQIIGVGTGSTVKYFIEALNSIKEKIDGVVSSSDHSSDQLKKLGIPIYNLNNLNELAIYIDSADEIDMHMQMIKGGGGALTKEKIIAKTAKKFICIVDSSKQVDILGRGPIPIEVIPMARSLVAKELIRLGGLPEFRKNVITENGNNILDIHNMKIIDAPLLETKINNIPGVVSVGIFAQRKADIVLIGTEEGIKIIK</sequence>
<gene>
    <name evidence="2 3" type="primary">rpiA</name>
    <name evidence="3" type="ORF">M9405_01180</name>
</gene>
<dbReference type="InterPro" id="IPR004788">
    <property type="entry name" value="Ribose5P_isomerase_type_A"/>
</dbReference>
<feature type="binding site" evidence="2">
    <location>
        <begin position="82"/>
        <end position="85"/>
    </location>
    <ligand>
        <name>substrate</name>
    </ligand>
</feature>
<dbReference type="SUPFAM" id="SSF75445">
    <property type="entry name" value="D-ribose-5-phosphate isomerase (RpiA), lid domain"/>
    <property type="match status" value="1"/>
</dbReference>
<dbReference type="EC" id="5.3.1.6" evidence="2"/>
<keyword evidence="4" id="KW-1185">Reference proteome</keyword>
<dbReference type="PANTHER" id="PTHR11934">
    <property type="entry name" value="RIBOSE-5-PHOSPHATE ISOMERASE"/>
    <property type="match status" value="1"/>
</dbReference>
<comment type="subunit">
    <text evidence="2">Homodimer.</text>
</comment>
<comment type="similarity">
    <text evidence="2">Belongs to the ribose 5-phosphate isomerase family.</text>
</comment>
<comment type="function">
    <text evidence="2">Catalyzes the reversible conversion of ribose-5-phosphate to ribulose 5-phosphate.</text>
</comment>
<accession>A0ABY4SWZ8</accession>
<dbReference type="GO" id="GO:0004751">
    <property type="term" value="F:ribose-5-phosphate isomerase activity"/>
    <property type="evidence" value="ECO:0007669"/>
    <property type="project" value="UniProtKB-EC"/>
</dbReference>
<dbReference type="InterPro" id="IPR037171">
    <property type="entry name" value="NagB/RpiA_transferase-like"/>
</dbReference>
<dbReference type="Gene3D" id="3.40.50.1360">
    <property type="match status" value="1"/>
</dbReference>
<comment type="catalytic activity">
    <reaction evidence="2">
        <text>aldehydo-D-ribose 5-phosphate = D-ribulose 5-phosphate</text>
        <dbReference type="Rhea" id="RHEA:14657"/>
        <dbReference type="ChEBI" id="CHEBI:58121"/>
        <dbReference type="ChEBI" id="CHEBI:58273"/>
        <dbReference type="EC" id="5.3.1.6"/>
    </reaction>
</comment>
<feature type="binding site" evidence="2">
    <location>
        <position position="122"/>
    </location>
    <ligand>
        <name>substrate</name>
    </ligand>
</feature>
<dbReference type="NCBIfam" id="NF001924">
    <property type="entry name" value="PRK00702.1"/>
    <property type="match status" value="1"/>
</dbReference>
<dbReference type="HAMAP" id="MF_00170">
    <property type="entry name" value="Rib_5P_isom_A"/>
    <property type="match status" value="1"/>
</dbReference>
<dbReference type="Pfam" id="PF06026">
    <property type="entry name" value="Rib_5-P_isom_A"/>
    <property type="match status" value="1"/>
</dbReference>
<comment type="pathway">
    <text evidence="2">Carbohydrate degradation; pentose phosphate pathway; D-ribose 5-phosphate from D-ribulose 5-phosphate (non-oxidative stage): step 1/1.</text>
</comment>
<reference evidence="3" key="1">
    <citation type="submission" date="2022-05" db="EMBL/GenBank/DDBJ databases">
        <title>Impact of host demography and evolutionary history on endosymbiont molecular evolution: a test in carpenter ants (Genus Camponotus) and their Blochmannia endosymbionts.</title>
        <authorList>
            <person name="Manthey J.D."/>
            <person name="Giron J.C."/>
            <person name="Hruska J.P."/>
        </authorList>
    </citation>
    <scope>NUCLEOTIDE SEQUENCE</scope>
    <source>
        <strain evidence="3">C-006</strain>
    </source>
</reference>
<dbReference type="InterPro" id="IPR020672">
    <property type="entry name" value="Ribose5P_isomerase_typA_subgr"/>
</dbReference>
<dbReference type="NCBIfam" id="TIGR00021">
    <property type="entry name" value="rpiA"/>
    <property type="match status" value="1"/>
</dbReference>
<proteinExistence type="inferred from homology"/>
<dbReference type="RefSeq" id="WP_250223452.1">
    <property type="nucleotide sequence ID" value="NZ_CP097762.1"/>
</dbReference>
<name>A0ABY4SWZ8_9ENTR</name>
<evidence type="ECO:0000313" key="3">
    <source>
        <dbReference type="EMBL" id="URJ25321.1"/>
    </source>
</evidence>
<protein>
    <recommendedName>
        <fullName evidence="2">Ribose-5-phosphate isomerase A</fullName>
        <ecNumber evidence="2">5.3.1.6</ecNumber>
    </recommendedName>
    <alternativeName>
        <fullName evidence="2">Phosphoriboisomerase A</fullName>
        <shortName evidence="2">PRI</shortName>
    </alternativeName>
</protein>
<feature type="binding site" evidence="2">
    <location>
        <begin position="95"/>
        <end position="98"/>
    </location>
    <ligand>
        <name>substrate</name>
    </ligand>
</feature>
<dbReference type="SUPFAM" id="SSF100950">
    <property type="entry name" value="NagB/RpiA/CoA transferase-like"/>
    <property type="match status" value="1"/>
</dbReference>
<keyword evidence="1 2" id="KW-0413">Isomerase</keyword>